<reference evidence="3" key="1">
    <citation type="submission" date="2017-01" db="EMBL/GenBank/DDBJ databases">
        <authorList>
            <person name="Varghese N."/>
            <person name="Submissions S."/>
        </authorList>
    </citation>
    <scope>NUCLEOTIDE SEQUENCE [LARGE SCALE GENOMIC DNA]</scope>
    <source>
        <strain evidence="3">CGMCC 1.7737</strain>
    </source>
</reference>
<dbReference type="Proteomes" id="UP000186914">
    <property type="component" value="Unassembled WGS sequence"/>
</dbReference>
<accession>A0A1N7CJJ6</accession>
<organism evidence="2 3">
    <name type="scientific">Haladaptatus litoreus</name>
    <dbReference type="NCBI Taxonomy" id="553468"/>
    <lineage>
        <taxon>Archaea</taxon>
        <taxon>Methanobacteriati</taxon>
        <taxon>Methanobacteriota</taxon>
        <taxon>Stenosarchaea group</taxon>
        <taxon>Halobacteria</taxon>
        <taxon>Halobacteriales</taxon>
        <taxon>Haladaptataceae</taxon>
        <taxon>Haladaptatus</taxon>
    </lineage>
</organism>
<name>A0A1N7CJJ6_9EURY</name>
<keyword evidence="1" id="KW-0812">Transmembrane</keyword>
<evidence type="ECO:0000313" key="3">
    <source>
        <dbReference type="Proteomes" id="UP000186914"/>
    </source>
</evidence>
<keyword evidence="1" id="KW-0472">Membrane</keyword>
<feature type="transmembrane region" description="Helical" evidence="1">
    <location>
        <begin position="53"/>
        <end position="78"/>
    </location>
</feature>
<feature type="transmembrane region" description="Helical" evidence="1">
    <location>
        <begin position="112"/>
        <end position="133"/>
    </location>
</feature>
<dbReference type="EMBL" id="FTNO01000003">
    <property type="protein sequence ID" value="SIR63772.1"/>
    <property type="molecule type" value="Genomic_DNA"/>
</dbReference>
<keyword evidence="1" id="KW-1133">Transmembrane helix</keyword>
<feature type="transmembrane region" description="Helical" evidence="1">
    <location>
        <begin position="193"/>
        <end position="209"/>
    </location>
</feature>
<sequence>MATRTESRGNLSNGERPDTLYAFVAGLYVAILLTPIAILGISTVSVDGGILYMSYLGFIALFTAVAGWLISHTAGLAVRLGHHDLIWLLVAVPFVPFVGVFAASEIGISPPSIAIVLAMVTMIGGMFTSLPLVTMSRNRYTTAAVANTTEITEWEGRWPQWWRQISYGAMIIAILGGSAGIIAHVVFGVEWAGNLYLLMVFWAPLAGSANPRTFRVTDAGLVVHRPLLHRFRPWIAFTGYSLNDEALVIYRKGWWRQNIRCDRDDIEDVDAAIAALDTVIADCTRSSSREI</sequence>
<protein>
    <submittedName>
        <fullName evidence="2">Uncharacterized protein</fullName>
    </submittedName>
</protein>
<keyword evidence="3" id="KW-1185">Reference proteome</keyword>
<evidence type="ECO:0000256" key="1">
    <source>
        <dbReference type="SAM" id="Phobius"/>
    </source>
</evidence>
<feature type="transmembrane region" description="Helical" evidence="1">
    <location>
        <begin position="20"/>
        <end position="41"/>
    </location>
</feature>
<proteinExistence type="predicted"/>
<dbReference type="AlphaFoldDB" id="A0A1N7CJJ6"/>
<evidence type="ECO:0000313" key="2">
    <source>
        <dbReference type="EMBL" id="SIR63772.1"/>
    </source>
</evidence>
<feature type="transmembrane region" description="Helical" evidence="1">
    <location>
        <begin position="167"/>
        <end position="187"/>
    </location>
</feature>
<gene>
    <name evidence="2" type="ORF">SAMN05421858_3050</name>
</gene>
<feature type="transmembrane region" description="Helical" evidence="1">
    <location>
        <begin position="85"/>
        <end position="106"/>
    </location>
</feature>